<keyword evidence="2" id="KW-1185">Reference proteome</keyword>
<proteinExistence type="predicted"/>
<comment type="caution">
    <text evidence="1">The sequence shown here is derived from an EMBL/GenBank/DDBJ whole genome shotgun (WGS) entry which is preliminary data.</text>
</comment>
<evidence type="ECO:0000313" key="2">
    <source>
        <dbReference type="Proteomes" id="UP000230233"/>
    </source>
</evidence>
<sequence>MIGADGGGIGGSELMEVESEYRNWCRWNRRIGANCGGIGAGRGGIGAGRGGIGADEGGIGADEGGIGADRGGIEGSELVEGIGGSELMRWNQSIGADGGVVRGCELVEVESEDRNWWMWNRRIGFY</sequence>
<evidence type="ECO:0000313" key="1">
    <source>
        <dbReference type="EMBL" id="PIC51551.1"/>
    </source>
</evidence>
<dbReference type="EMBL" id="PDUG01000001">
    <property type="protein sequence ID" value="PIC51551.1"/>
    <property type="molecule type" value="Genomic_DNA"/>
</dbReference>
<dbReference type="Proteomes" id="UP000230233">
    <property type="component" value="Chromosome I"/>
</dbReference>
<dbReference type="PANTHER" id="PTHR37917">
    <property type="entry name" value="PROTEIN CBG03580"/>
    <property type="match status" value="1"/>
</dbReference>
<accession>A0A2G5VIQ3</accession>
<protein>
    <submittedName>
        <fullName evidence="1">Uncharacterized protein</fullName>
    </submittedName>
</protein>
<organism evidence="1 2">
    <name type="scientific">Caenorhabditis nigoni</name>
    <dbReference type="NCBI Taxonomy" id="1611254"/>
    <lineage>
        <taxon>Eukaryota</taxon>
        <taxon>Metazoa</taxon>
        <taxon>Ecdysozoa</taxon>
        <taxon>Nematoda</taxon>
        <taxon>Chromadorea</taxon>
        <taxon>Rhabditida</taxon>
        <taxon>Rhabditina</taxon>
        <taxon>Rhabditomorpha</taxon>
        <taxon>Rhabditoidea</taxon>
        <taxon>Rhabditidae</taxon>
        <taxon>Peloderinae</taxon>
        <taxon>Caenorhabditis</taxon>
    </lineage>
</organism>
<dbReference type="AlphaFoldDB" id="A0A2G5VIQ3"/>
<name>A0A2G5VIQ3_9PELO</name>
<dbReference type="PANTHER" id="PTHR37917:SF9">
    <property type="entry name" value="RHOPTRY PROTEIN"/>
    <property type="match status" value="1"/>
</dbReference>
<gene>
    <name evidence="1" type="primary">Cnig_chr_I.g2021</name>
    <name evidence="1" type="ORF">B9Z55_002021</name>
</gene>
<reference evidence="2" key="1">
    <citation type="submission" date="2017-10" db="EMBL/GenBank/DDBJ databases">
        <title>Rapid genome shrinkage in a self-fertile nematode reveals novel sperm competition proteins.</title>
        <authorList>
            <person name="Yin D."/>
            <person name="Schwarz E.M."/>
            <person name="Thomas C.G."/>
            <person name="Felde R.L."/>
            <person name="Korf I.F."/>
            <person name="Cutter A.D."/>
            <person name="Schartner C.M."/>
            <person name="Ralston E.J."/>
            <person name="Meyer B.J."/>
            <person name="Haag E.S."/>
        </authorList>
    </citation>
    <scope>NUCLEOTIDE SEQUENCE [LARGE SCALE GENOMIC DNA]</scope>
    <source>
        <strain evidence="2">JU1422</strain>
    </source>
</reference>